<dbReference type="Proteomes" id="UP000001555">
    <property type="component" value="Unassembled WGS sequence"/>
</dbReference>
<protein>
    <submittedName>
        <fullName evidence="1 2">Uncharacterized protein</fullName>
    </submittedName>
</protein>
<organism>
    <name type="scientific">Ixodes scapularis</name>
    <name type="common">Black-legged tick</name>
    <name type="synonym">Deer tick</name>
    <dbReference type="NCBI Taxonomy" id="6945"/>
    <lineage>
        <taxon>Eukaryota</taxon>
        <taxon>Metazoa</taxon>
        <taxon>Ecdysozoa</taxon>
        <taxon>Arthropoda</taxon>
        <taxon>Chelicerata</taxon>
        <taxon>Arachnida</taxon>
        <taxon>Acari</taxon>
        <taxon>Parasitiformes</taxon>
        <taxon>Ixodida</taxon>
        <taxon>Ixodoidea</taxon>
        <taxon>Ixodidae</taxon>
        <taxon>Ixodinae</taxon>
        <taxon>Ixodes</taxon>
    </lineage>
</organism>
<dbReference type="EnsemblMetazoa" id="ISCW024320-RA">
    <property type="protein sequence ID" value="ISCW024320-PA"/>
    <property type="gene ID" value="ISCW024320"/>
</dbReference>
<name>B7PLV3_IXOSC</name>
<dbReference type="PaxDb" id="6945-B7PLV3"/>
<sequence length="148" mass="16184">STADVPTVTAKCLSDQLDHFLDNGNIDEAEDVLQSIHPENDHEGYSNKKSNAALVYYVAGYVSRKTVAKNACTSCAAELCVSQKEAMNDVNSYFTAHFDNGGLIYPTDNLAKTVAAMEDAFTSFFSKNSVHEKSMQEFARSLQSSKLP</sequence>
<reference evidence="1 3" key="1">
    <citation type="submission" date="2008-03" db="EMBL/GenBank/DDBJ databases">
        <title>Annotation of Ixodes scapularis.</title>
        <authorList>
            <consortium name="Ixodes scapularis Genome Project Consortium"/>
            <person name="Caler E."/>
            <person name="Hannick L.I."/>
            <person name="Bidwell S."/>
            <person name="Joardar V."/>
            <person name="Thiagarajan M."/>
            <person name="Amedeo P."/>
            <person name="Galinsky K.J."/>
            <person name="Schobel S."/>
            <person name="Inman J."/>
            <person name="Hostetler J."/>
            <person name="Miller J."/>
            <person name="Hammond M."/>
            <person name="Megy K."/>
            <person name="Lawson D."/>
            <person name="Kodira C."/>
            <person name="Sutton G."/>
            <person name="Meyer J."/>
            <person name="Hill C.A."/>
            <person name="Birren B."/>
            <person name="Nene V."/>
            <person name="Collins F."/>
            <person name="Alarcon-Chaidez F."/>
            <person name="Wikel S."/>
            <person name="Strausberg R."/>
        </authorList>
    </citation>
    <scope>NUCLEOTIDE SEQUENCE [LARGE SCALE GENOMIC DNA]</scope>
    <source>
        <strain evidence="3">Wikel</strain>
        <strain evidence="1">Wikel colony</strain>
    </source>
</reference>
<dbReference type="HOGENOM" id="CLU_1763410_0_0_1"/>
<dbReference type="EMBL" id="ABJB010078307">
    <property type="status" value="NOT_ANNOTATED_CDS"/>
    <property type="molecule type" value="Genomic_DNA"/>
</dbReference>
<dbReference type="VEuPathDB" id="VectorBase:ISCI024320"/>
<evidence type="ECO:0000313" key="2">
    <source>
        <dbReference type="EnsemblMetazoa" id="ISCW024320-PA"/>
    </source>
</evidence>
<dbReference type="VEuPathDB" id="VectorBase:ISCW024320"/>
<dbReference type="EMBL" id="DS743594">
    <property type="protein sequence ID" value="EEC07575.1"/>
    <property type="molecule type" value="Genomic_DNA"/>
</dbReference>
<accession>B7PLV3</accession>
<evidence type="ECO:0000313" key="1">
    <source>
        <dbReference type="EMBL" id="EEC07575.1"/>
    </source>
</evidence>
<dbReference type="AlphaFoldDB" id="B7PLV3"/>
<proteinExistence type="predicted"/>
<gene>
    <name evidence="1" type="ORF">IscW_ISCW024320</name>
</gene>
<dbReference type="InParanoid" id="B7PLV3"/>
<feature type="non-terminal residue" evidence="1">
    <location>
        <position position="1"/>
    </location>
</feature>
<reference evidence="2" key="2">
    <citation type="submission" date="2020-05" db="UniProtKB">
        <authorList>
            <consortium name="EnsemblMetazoa"/>
        </authorList>
    </citation>
    <scope>IDENTIFICATION</scope>
    <source>
        <strain evidence="2">wikel</strain>
    </source>
</reference>
<evidence type="ECO:0000313" key="3">
    <source>
        <dbReference type="Proteomes" id="UP000001555"/>
    </source>
</evidence>
<keyword evidence="3" id="KW-1185">Reference proteome</keyword>